<protein>
    <submittedName>
        <fullName evidence="2">Uncharacterized protein</fullName>
    </submittedName>
</protein>
<keyword evidence="3" id="KW-1185">Reference proteome</keyword>
<feature type="transmembrane region" description="Helical" evidence="1">
    <location>
        <begin position="14"/>
        <end position="33"/>
    </location>
</feature>
<organism evidence="2 3">
    <name type="scientific">Clathrospora elynae</name>
    <dbReference type="NCBI Taxonomy" id="706981"/>
    <lineage>
        <taxon>Eukaryota</taxon>
        <taxon>Fungi</taxon>
        <taxon>Dikarya</taxon>
        <taxon>Ascomycota</taxon>
        <taxon>Pezizomycotina</taxon>
        <taxon>Dothideomycetes</taxon>
        <taxon>Pleosporomycetidae</taxon>
        <taxon>Pleosporales</taxon>
        <taxon>Diademaceae</taxon>
        <taxon>Clathrospora</taxon>
    </lineage>
</organism>
<dbReference type="Proteomes" id="UP000800038">
    <property type="component" value="Unassembled WGS sequence"/>
</dbReference>
<evidence type="ECO:0000313" key="2">
    <source>
        <dbReference type="EMBL" id="KAF1939286.1"/>
    </source>
</evidence>
<keyword evidence="1" id="KW-1133">Transmembrane helix</keyword>
<dbReference type="AlphaFoldDB" id="A0A6A5SL72"/>
<keyword evidence="1" id="KW-0812">Transmembrane</keyword>
<accession>A0A6A5SL72</accession>
<proteinExistence type="predicted"/>
<keyword evidence="1" id="KW-0472">Membrane</keyword>
<evidence type="ECO:0000313" key="3">
    <source>
        <dbReference type="Proteomes" id="UP000800038"/>
    </source>
</evidence>
<sequence>MEHTNTNIGEWDKYVLLGLLLIYPTTPLYALLARQDRLSKQQRHLLHAHRHRRQPVPIALY</sequence>
<reference evidence="2" key="1">
    <citation type="journal article" date="2020" name="Stud. Mycol.">
        <title>101 Dothideomycetes genomes: a test case for predicting lifestyles and emergence of pathogens.</title>
        <authorList>
            <person name="Haridas S."/>
            <person name="Albert R."/>
            <person name="Binder M."/>
            <person name="Bloem J."/>
            <person name="Labutti K."/>
            <person name="Salamov A."/>
            <person name="Andreopoulos B."/>
            <person name="Baker S."/>
            <person name="Barry K."/>
            <person name="Bills G."/>
            <person name="Bluhm B."/>
            <person name="Cannon C."/>
            <person name="Castanera R."/>
            <person name="Culley D."/>
            <person name="Daum C."/>
            <person name="Ezra D."/>
            <person name="Gonzalez J."/>
            <person name="Henrissat B."/>
            <person name="Kuo A."/>
            <person name="Liang C."/>
            <person name="Lipzen A."/>
            <person name="Lutzoni F."/>
            <person name="Magnuson J."/>
            <person name="Mondo S."/>
            <person name="Nolan M."/>
            <person name="Ohm R."/>
            <person name="Pangilinan J."/>
            <person name="Park H.-J."/>
            <person name="Ramirez L."/>
            <person name="Alfaro M."/>
            <person name="Sun H."/>
            <person name="Tritt A."/>
            <person name="Yoshinaga Y."/>
            <person name="Zwiers L.-H."/>
            <person name="Turgeon B."/>
            <person name="Goodwin S."/>
            <person name="Spatafora J."/>
            <person name="Crous P."/>
            <person name="Grigoriev I."/>
        </authorList>
    </citation>
    <scope>NUCLEOTIDE SEQUENCE</scope>
    <source>
        <strain evidence="2">CBS 161.51</strain>
    </source>
</reference>
<dbReference type="EMBL" id="ML976084">
    <property type="protein sequence ID" value="KAF1939286.1"/>
    <property type="molecule type" value="Genomic_DNA"/>
</dbReference>
<name>A0A6A5SL72_9PLEO</name>
<gene>
    <name evidence="2" type="ORF">EJ02DRAFT_457048</name>
</gene>
<evidence type="ECO:0000256" key="1">
    <source>
        <dbReference type="SAM" id="Phobius"/>
    </source>
</evidence>